<keyword evidence="3 6" id="KW-0375">Hydrogen ion transport</keyword>
<dbReference type="AlphaFoldDB" id="A0A139ALX7"/>
<dbReference type="GO" id="GO:0000221">
    <property type="term" value="C:vacuolar proton-transporting V-type ATPase, V1 domain"/>
    <property type="evidence" value="ECO:0007669"/>
    <property type="project" value="EnsemblFungi"/>
</dbReference>
<keyword evidence="4 6" id="KW-0406">Ion transport</keyword>
<gene>
    <name evidence="7" type="ORF">M427DRAFT_54377</name>
</gene>
<dbReference type="Gene3D" id="1.20.1460.10">
    <property type="entry name" value="subunit c (vma5p) of the yeast v-atpase, domain 2"/>
    <property type="match status" value="1"/>
</dbReference>
<evidence type="ECO:0000313" key="7">
    <source>
        <dbReference type="EMBL" id="KXS17787.1"/>
    </source>
</evidence>
<dbReference type="SUPFAM" id="SSF118203">
    <property type="entry name" value="Vacuolar ATP synthase subunit C"/>
    <property type="match status" value="1"/>
</dbReference>
<dbReference type="Gene3D" id="3.30.70.100">
    <property type="match status" value="1"/>
</dbReference>
<dbReference type="CDD" id="cd14785">
    <property type="entry name" value="V-ATPase_C"/>
    <property type="match status" value="1"/>
</dbReference>
<keyword evidence="2 6" id="KW-0813">Transport</keyword>
<accession>A0A139ALX7</accession>
<comment type="function">
    <text evidence="5">Subunit of the V1 complex of vacuolar(H+)-ATPase (V-ATPase), a multisubunit enzyme composed of a peripheral complex (V1) that hydrolyzes ATP and a membrane integral complex (V0) that translocates protons. V-ATPase is responsible for acidifying and maintaining the pH of intracellular compartments. Subunit C is necessary for the assembly of the catalytic sector of the enzyme and is likely to have a specific function in its catalytic activity. Reversibly leaves the enzyme after glucose depletion, causing the catalytic subcomplex V1 to detach from the V0 section.</text>
</comment>
<evidence type="ECO:0000313" key="8">
    <source>
        <dbReference type="Proteomes" id="UP000070544"/>
    </source>
</evidence>
<protein>
    <recommendedName>
        <fullName evidence="6">V-type proton ATPase subunit C</fullName>
    </recommendedName>
</protein>
<evidence type="ECO:0000256" key="1">
    <source>
        <dbReference type="ARBA" id="ARBA00006138"/>
    </source>
</evidence>
<comment type="function">
    <text evidence="6">Subunit of the V1 complex of vacuolar(H+)-ATPase (V-ATPase), a multisubunit enzyme composed of a peripheral complex (V1) that hydrolyzes ATP and a membrane integral complex (V0) that translocates protons. V-ATPase is responsible for acidifying and maintaining the pH of intracellular compartments and in some cell types, is targeted to the plasma membrane, where it is responsible for acidifying the extracellular environment. Subunit C is necessary for the assembly of the catalytic sector of the enzyme and is likely to have a specific function in its catalytic activity.</text>
</comment>
<evidence type="ECO:0000256" key="3">
    <source>
        <dbReference type="ARBA" id="ARBA00022781"/>
    </source>
</evidence>
<evidence type="ECO:0000256" key="4">
    <source>
        <dbReference type="ARBA" id="ARBA00023065"/>
    </source>
</evidence>
<comment type="subunit">
    <text evidence="6">V-ATPase is a heteromultimeric enzyme composed of a peripheral catalytic V1 complex (components A to H) attached to an integral membrane V0 proton pore complex.</text>
</comment>
<organism evidence="7 8">
    <name type="scientific">Gonapodya prolifera (strain JEL478)</name>
    <name type="common">Monoblepharis prolifera</name>
    <dbReference type="NCBI Taxonomy" id="1344416"/>
    <lineage>
        <taxon>Eukaryota</taxon>
        <taxon>Fungi</taxon>
        <taxon>Fungi incertae sedis</taxon>
        <taxon>Chytridiomycota</taxon>
        <taxon>Chytridiomycota incertae sedis</taxon>
        <taxon>Monoblepharidomycetes</taxon>
        <taxon>Monoblepharidales</taxon>
        <taxon>Gonapodyaceae</taxon>
        <taxon>Gonapodya</taxon>
    </lineage>
</organism>
<dbReference type="STRING" id="1344416.A0A139ALX7"/>
<evidence type="ECO:0000256" key="5">
    <source>
        <dbReference type="ARBA" id="ARBA00053565"/>
    </source>
</evidence>
<dbReference type="FunFam" id="3.30.70.100:FF:000002">
    <property type="entry name" value="V-type proton ATPase subunit C"/>
    <property type="match status" value="1"/>
</dbReference>
<reference evidence="7 8" key="1">
    <citation type="journal article" date="2015" name="Genome Biol. Evol.">
        <title>Phylogenomic analyses indicate that early fungi evolved digesting cell walls of algal ancestors of land plants.</title>
        <authorList>
            <person name="Chang Y."/>
            <person name="Wang S."/>
            <person name="Sekimoto S."/>
            <person name="Aerts A.L."/>
            <person name="Choi C."/>
            <person name="Clum A."/>
            <person name="LaButti K.M."/>
            <person name="Lindquist E.A."/>
            <person name="Yee Ngan C."/>
            <person name="Ohm R.A."/>
            <person name="Salamov A.A."/>
            <person name="Grigoriev I.V."/>
            <person name="Spatafora J.W."/>
            <person name="Berbee M.L."/>
        </authorList>
    </citation>
    <scope>NUCLEOTIDE SEQUENCE [LARGE SCALE GENOMIC DNA]</scope>
    <source>
        <strain evidence="7 8">JEL478</strain>
    </source>
</reference>
<dbReference type="PANTHER" id="PTHR10137:SF0">
    <property type="entry name" value="V-TYPE PROTON ATPASE SUBUNIT C"/>
    <property type="match status" value="1"/>
</dbReference>
<evidence type="ECO:0000256" key="2">
    <source>
        <dbReference type="ARBA" id="ARBA00022448"/>
    </source>
</evidence>
<sequence length="390" mass="44588">MATYWFISAPADPTKTDTVNKLKDKISTVSELAPFNLPEFKIKNLDTLVVLSDDLTKIDASCEGIVMKIAESLKQLLQGDLEQWKSNLSVNDKSVDQYLLSFQWNSMKYRTDKTLREITDTISQEVSNIDILMKQKLSAYQQIKTQLGVLQRKTTGNLAVRGLGDIVKKEHFVLDSEYLSTVVVAVPKNLYKEWISTYETLAQMVVPRSSQLIAEDDEFGLYTVTLFQRVIEEFTQKARESKFTVRDFKWNDSQLQQEKKELAEVAGNEKELWSNLLRLSKTNFGEVFASWIHVKALRVYVESILRYGLPPDFQPMVVKPKSKAERKVREIMGNHYAALGGVPSDKLSKSKKDKKEKEVVLDENVQNLLGDKEFFPYVSFAVDWSVEGGK</sequence>
<dbReference type="PANTHER" id="PTHR10137">
    <property type="entry name" value="V-TYPE PROTON ATPASE SUBUNIT C"/>
    <property type="match status" value="1"/>
</dbReference>
<dbReference type="OMA" id="VMIWIHV"/>
<dbReference type="Pfam" id="PF03223">
    <property type="entry name" value="V-ATPase_C"/>
    <property type="match status" value="1"/>
</dbReference>
<dbReference type="InterPro" id="IPR036132">
    <property type="entry name" value="Vac_ATP_synth_c_sf"/>
</dbReference>
<dbReference type="Proteomes" id="UP000070544">
    <property type="component" value="Unassembled WGS sequence"/>
</dbReference>
<keyword evidence="8" id="KW-1185">Reference proteome</keyword>
<name>A0A139ALX7_GONPJ</name>
<dbReference type="Gene3D" id="3.30.70.1180">
    <property type="entry name" value="Vacuolar atp synthase subunit c, domain 1"/>
    <property type="match status" value="1"/>
</dbReference>
<dbReference type="EMBL" id="KQ965745">
    <property type="protein sequence ID" value="KXS17787.1"/>
    <property type="molecule type" value="Genomic_DNA"/>
</dbReference>
<dbReference type="OrthoDB" id="6605928at2759"/>
<evidence type="ECO:0000256" key="6">
    <source>
        <dbReference type="RuleBase" id="RU364010"/>
    </source>
</evidence>
<comment type="similarity">
    <text evidence="1 6">Belongs to the V-ATPase C subunit family.</text>
</comment>
<dbReference type="GO" id="GO:0046961">
    <property type="term" value="F:proton-transporting ATPase activity, rotational mechanism"/>
    <property type="evidence" value="ECO:0007669"/>
    <property type="project" value="InterPro"/>
</dbReference>
<dbReference type="InterPro" id="IPR004907">
    <property type="entry name" value="ATPase_V1-cplx_csu"/>
</dbReference>
<proteinExistence type="inferred from homology"/>